<reference evidence="1" key="1">
    <citation type="submission" date="2019-04" db="EMBL/GenBank/DDBJ databases">
        <title>Genomic and proteomic characterization of cyanophage S-SCSM1 provides new insights into understanding the viral gene diversity and phage-host interactions.</title>
        <authorList>
            <person name="Wang Q."/>
            <person name="Xu Y."/>
            <person name="Jiao N."/>
            <person name="Zhang R."/>
        </authorList>
    </citation>
    <scope>NUCLEOTIDE SEQUENCE [LARGE SCALE GENOMIC DNA]</scope>
</reference>
<sequence>MSFVSFSTDPNTMKKLTNDQLDKLKENYALHIVDGMDMDTLVTFAVDSIMQNMEMWDQEDVTEEIVDLYDEEMLNDLLEGV</sequence>
<protein>
    <submittedName>
        <fullName evidence="1">Uncharacterized protein</fullName>
    </submittedName>
</protein>
<name>A0A6M2ZHQ9_9CAUD</name>
<keyword evidence="2" id="KW-1185">Reference proteome</keyword>
<proteinExistence type="predicted"/>
<dbReference type="Proteomes" id="UP000515683">
    <property type="component" value="Segment"/>
</dbReference>
<organism evidence="1 2">
    <name type="scientific">Synechococcus phage S-SCSM1</name>
    <dbReference type="NCBI Taxonomy" id="2588487"/>
    <lineage>
        <taxon>Viruses</taxon>
        <taxon>Duplodnaviria</taxon>
        <taxon>Heunggongvirae</taxon>
        <taxon>Uroviricota</taxon>
        <taxon>Caudoviricetes</taxon>
        <taxon>Pantevenvirales</taxon>
        <taxon>Kyanoviridae</taxon>
        <taxon>Zhoulongquanvirus</taxon>
        <taxon>Zhoulongquanvirus esscess</taxon>
    </lineage>
</organism>
<gene>
    <name evidence="1" type="ORF">SSCSM1_277</name>
</gene>
<accession>A0A6M2ZHQ9</accession>
<dbReference type="EMBL" id="MK867354">
    <property type="protein sequence ID" value="QFG06541.1"/>
    <property type="molecule type" value="Genomic_DNA"/>
</dbReference>
<dbReference type="Pfam" id="PF24012">
    <property type="entry name" value="DUF7326"/>
    <property type="match status" value="1"/>
</dbReference>
<evidence type="ECO:0000313" key="1">
    <source>
        <dbReference type="EMBL" id="QFG06541.1"/>
    </source>
</evidence>
<evidence type="ECO:0000313" key="2">
    <source>
        <dbReference type="Proteomes" id="UP000515683"/>
    </source>
</evidence>
<dbReference type="InterPro" id="IPR055750">
    <property type="entry name" value="DUF7326"/>
</dbReference>